<accession>V6LZ07</accession>
<protein>
    <submittedName>
        <fullName evidence="8">ATP-dependent RNA helicase</fullName>
    </submittedName>
</protein>
<dbReference type="GO" id="GO:0005829">
    <property type="term" value="C:cytosol"/>
    <property type="evidence" value="ECO:0007669"/>
    <property type="project" value="TreeGrafter"/>
</dbReference>
<feature type="compositionally biased region" description="Basic and acidic residues" evidence="5">
    <location>
        <begin position="849"/>
        <end position="861"/>
    </location>
</feature>
<organism evidence="8">
    <name type="scientific">Spironucleus salmonicida</name>
    <dbReference type="NCBI Taxonomy" id="348837"/>
    <lineage>
        <taxon>Eukaryota</taxon>
        <taxon>Metamonada</taxon>
        <taxon>Diplomonadida</taxon>
        <taxon>Hexamitidae</taxon>
        <taxon>Hexamitinae</taxon>
        <taxon>Spironucleus</taxon>
    </lineage>
</organism>
<dbReference type="Pfam" id="PF00271">
    <property type="entry name" value="Helicase_C"/>
    <property type="match status" value="1"/>
</dbReference>
<dbReference type="GO" id="GO:0003724">
    <property type="term" value="F:RNA helicase activity"/>
    <property type="evidence" value="ECO:0007669"/>
    <property type="project" value="TreeGrafter"/>
</dbReference>
<dbReference type="EMBL" id="KI546085">
    <property type="protein sequence ID" value="EST46069.1"/>
    <property type="molecule type" value="Genomic_DNA"/>
</dbReference>
<reference evidence="9" key="2">
    <citation type="submission" date="2020-12" db="EMBL/GenBank/DDBJ databases">
        <title>New Spironucleus salmonicida genome in near-complete chromosomes.</title>
        <authorList>
            <person name="Xu F."/>
            <person name="Kurt Z."/>
            <person name="Jimenez-Gonzalez A."/>
            <person name="Astvaldsson A."/>
            <person name="Andersson J.O."/>
            <person name="Svard S.G."/>
        </authorList>
    </citation>
    <scope>NUCLEOTIDE SEQUENCE</scope>
    <source>
        <strain evidence="9">ATCC 50377</strain>
    </source>
</reference>
<feature type="compositionally biased region" description="Basic and acidic residues" evidence="5">
    <location>
        <begin position="874"/>
        <end position="897"/>
    </location>
</feature>
<dbReference type="GO" id="GO:0005524">
    <property type="term" value="F:ATP binding"/>
    <property type="evidence" value="ECO:0007669"/>
    <property type="project" value="UniProtKB-KW"/>
</dbReference>
<dbReference type="GO" id="GO:0016787">
    <property type="term" value="F:hydrolase activity"/>
    <property type="evidence" value="ECO:0007669"/>
    <property type="project" value="UniProtKB-KW"/>
</dbReference>
<dbReference type="PROSITE" id="PS51192">
    <property type="entry name" value="HELICASE_ATP_BIND_1"/>
    <property type="match status" value="1"/>
</dbReference>
<evidence type="ECO:0000259" key="6">
    <source>
        <dbReference type="PROSITE" id="PS51192"/>
    </source>
</evidence>
<dbReference type="PROSITE" id="PS51194">
    <property type="entry name" value="HELICASE_CTER"/>
    <property type="match status" value="1"/>
</dbReference>
<dbReference type="InterPro" id="IPR027417">
    <property type="entry name" value="P-loop_NTPase"/>
</dbReference>
<dbReference type="AlphaFoldDB" id="V6LZ07"/>
<dbReference type="InterPro" id="IPR011545">
    <property type="entry name" value="DEAD/DEAH_box_helicase_dom"/>
</dbReference>
<dbReference type="OrthoDB" id="10261375at2759"/>
<keyword evidence="3 8" id="KW-0347">Helicase</keyword>
<keyword evidence="2" id="KW-0378">Hydrolase</keyword>
<dbReference type="VEuPathDB" id="GiardiaDB:SS50377_24381"/>
<dbReference type="Gene3D" id="3.40.50.300">
    <property type="entry name" value="P-loop containing nucleotide triphosphate hydrolases"/>
    <property type="match status" value="2"/>
</dbReference>
<feature type="domain" description="Helicase ATP-binding" evidence="6">
    <location>
        <begin position="56"/>
        <end position="232"/>
    </location>
</feature>
<reference evidence="8 9" key="1">
    <citation type="journal article" date="2014" name="PLoS Genet.">
        <title>The Genome of Spironucleus salmonicida Highlights a Fish Pathogen Adapted to Fluctuating Environments.</title>
        <authorList>
            <person name="Xu F."/>
            <person name="Jerlstrom-Hultqvist J."/>
            <person name="Einarsson E."/>
            <person name="Astvaldsson A."/>
            <person name="Svard S.G."/>
            <person name="Andersson J.O."/>
        </authorList>
    </citation>
    <scope>NUCLEOTIDE SEQUENCE</scope>
    <source>
        <strain evidence="9">ATCC 50377</strain>
    </source>
</reference>
<dbReference type="CDD" id="cd18787">
    <property type="entry name" value="SF2_C_DEAD"/>
    <property type="match status" value="1"/>
</dbReference>
<keyword evidence="10" id="KW-1185">Reference proteome</keyword>
<dbReference type="PANTHER" id="PTHR47959:SF8">
    <property type="entry name" value="RNA HELICASE"/>
    <property type="match status" value="1"/>
</dbReference>
<dbReference type="SMART" id="SM00490">
    <property type="entry name" value="HELICc"/>
    <property type="match status" value="1"/>
</dbReference>
<evidence type="ECO:0000256" key="4">
    <source>
        <dbReference type="ARBA" id="ARBA00022840"/>
    </source>
</evidence>
<gene>
    <name evidence="8" type="ORF">SS50377_14059</name>
    <name evidence="9" type="ORF">SS50377_24381</name>
</gene>
<dbReference type="InterPro" id="IPR014001">
    <property type="entry name" value="Helicase_ATP-bd"/>
</dbReference>
<feature type="region of interest" description="Disordered" evidence="5">
    <location>
        <begin position="849"/>
        <end position="905"/>
    </location>
</feature>
<dbReference type="SMART" id="SM00487">
    <property type="entry name" value="DEXDc"/>
    <property type="match status" value="1"/>
</dbReference>
<evidence type="ECO:0000256" key="1">
    <source>
        <dbReference type="ARBA" id="ARBA00022741"/>
    </source>
</evidence>
<evidence type="ECO:0000256" key="2">
    <source>
        <dbReference type="ARBA" id="ARBA00022801"/>
    </source>
</evidence>
<evidence type="ECO:0000259" key="7">
    <source>
        <dbReference type="PROSITE" id="PS51194"/>
    </source>
</evidence>
<dbReference type="InterPro" id="IPR050079">
    <property type="entry name" value="DEAD_box_RNA_helicase"/>
</dbReference>
<dbReference type="EMBL" id="AUWU02000004">
    <property type="protein sequence ID" value="KAH0574425.1"/>
    <property type="molecule type" value="Genomic_DNA"/>
</dbReference>
<dbReference type="Proteomes" id="UP000018208">
    <property type="component" value="Unassembled WGS sequence"/>
</dbReference>
<evidence type="ECO:0000256" key="3">
    <source>
        <dbReference type="ARBA" id="ARBA00022806"/>
    </source>
</evidence>
<evidence type="ECO:0000313" key="8">
    <source>
        <dbReference type="EMBL" id="EST46069.1"/>
    </source>
</evidence>
<name>V6LZ07_9EUKA</name>
<evidence type="ECO:0000256" key="5">
    <source>
        <dbReference type="SAM" id="MobiDB-lite"/>
    </source>
</evidence>
<keyword evidence="4" id="KW-0067">ATP-binding</keyword>
<dbReference type="PANTHER" id="PTHR47959">
    <property type="entry name" value="ATP-DEPENDENT RNA HELICASE RHLE-RELATED"/>
    <property type="match status" value="1"/>
</dbReference>
<evidence type="ECO:0000313" key="9">
    <source>
        <dbReference type="EMBL" id="KAH0574425.1"/>
    </source>
</evidence>
<dbReference type="Pfam" id="PF00270">
    <property type="entry name" value="DEAD"/>
    <property type="match status" value="1"/>
</dbReference>
<dbReference type="InterPro" id="IPR001650">
    <property type="entry name" value="Helicase_C-like"/>
</dbReference>
<dbReference type="GO" id="GO:0003676">
    <property type="term" value="F:nucleic acid binding"/>
    <property type="evidence" value="ECO:0007669"/>
    <property type="project" value="InterPro"/>
</dbReference>
<sequence>MELLEEDFRIDNQFSESDNEQVSKNPLIAAGLSEDQAAHVRKLGFHKLTDIQKQSLPLLCAGSSAIIVSRTGSGKTLAYSLPILKKLIEHRGIAGIRSIILAPTRELALQITRVIRQLSSYSSDPLRIALLTGGDSLEQQFEVLANNPDIIVATPGRLLFHIEQVPQLEGLLKTVEYMVIDEADQMFEQQLLPQVQDIIAKLKQPQTVLCSATLPTQLSDFTKACMKSPKLIQAESESLPDELTSVHILCGRDDKLSSFLHIFREVMPLKWRVLMFVSTRYHAEYIHEVLSGLGIKSSPLYGTMDQEQRNLTLAAFKTRQTRVLIATDVAARGVDIEQLECVVNFNFPFNSRVYLHRGGRAARAGKFGLYLNLIDQDEFPYLLDALLHAQLPIQYDGEQISVWEDVNKKLLSCSVQFDFQKLNFNVEDGKMLKYEFKKYIASYFEENLQQLIKETVETRKIEKTEAEVYLALQFKRLYQDIGSMVAGLEYEAIQKIRQYLIFCKNAQELGNSPYQFSSYVGKLSKSLGSVIGSIPQQLVDTQTSRLQNTRINEDPQLILLQGSIKNSLQQLNKQKRSATFQSFQRAKQISASCGFHPVFAQFYKIKQTTFGEQKARLDIIQNFKITTDELLKKASDGDESASVQLKVRRLIEKKRRIDDATKQQIFGEKTTESQWCMEGLGLNTPQMVRELDEKIKKAVGTDDRQLLVQRKASKQAIQIKDIAADLIDDENLRPSGPKKIWDSVKGRWVSIESQNKAHKEKDTLKMDHSGQWQKVEKEKQFYQKWVKKSKTQVSIAGSREENTHRDKFIGQGEGRVQKRILTQKATAGTQPKAVVTTYQDKQLLDRQLDGKAAKKKTETKASRMSKVAQKIKTQGKDYHKELDRKRAKGKRVEDNKWRNMIKRSK</sequence>
<feature type="domain" description="Helicase C-terminal" evidence="7">
    <location>
        <begin position="261"/>
        <end position="411"/>
    </location>
</feature>
<proteinExistence type="predicted"/>
<dbReference type="SUPFAM" id="SSF52540">
    <property type="entry name" value="P-loop containing nucleoside triphosphate hydrolases"/>
    <property type="match status" value="1"/>
</dbReference>
<evidence type="ECO:0000313" key="10">
    <source>
        <dbReference type="Proteomes" id="UP000018208"/>
    </source>
</evidence>
<keyword evidence="1" id="KW-0547">Nucleotide-binding</keyword>